<comment type="catalytic activity">
    <reaction evidence="4">
        <text>glycyl-tRNA(Ala) + H2O = tRNA(Ala) + glycine + H(+)</text>
        <dbReference type="Rhea" id="RHEA:53744"/>
        <dbReference type="Rhea" id="RHEA-COMP:9657"/>
        <dbReference type="Rhea" id="RHEA-COMP:13640"/>
        <dbReference type="ChEBI" id="CHEBI:15377"/>
        <dbReference type="ChEBI" id="CHEBI:15378"/>
        <dbReference type="ChEBI" id="CHEBI:57305"/>
        <dbReference type="ChEBI" id="CHEBI:78442"/>
        <dbReference type="ChEBI" id="CHEBI:78522"/>
    </reaction>
</comment>
<dbReference type="PANTHER" id="PTHR10472:SF5">
    <property type="entry name" value="D-AMINOACYL-TRNA DEACYLASE 1"/>
    <property type="match status" value="1"/>
</dbReference>
<dbReference type="HAMAP" id="MF_00518">
    <property type="entry name" value="Deacylase_Dtd"/>
    <property type="match status" value="1"/>
</dbReference>
<dbReference type="RefSeq" id="WP_075364553.1">
    <property type="nucleotide sequence ID" value="NZ_MLBF01000010.1"/>
</dbReference>
<comment type="catalytic activity">
    <reaction evidence="4">
        <text>a D-aminoacyl-tRNA + H2O = a tRNA + a D-alpha-amino acid + H(+)</text>
        <dbReference type="Rhea" id="RHEA:13953"/>
        <dbReference type="Rhea" id="RHEA-COMP:10123"/>
        <dbReference type="Rhea" id="RHEA-COMP:10124"/>
        <dbReference type="ChEBI" id="CHEBI:15377"/>
        <dbReference type="ChEBI" id="CHEBI:15378"/>
        <dbReference type="ChEBI" id="CHEBI:59871"/>
        <dbReference type="ChEBI" id="CHEBI:78442"/>
        <dbReference type="ChEBI" id="CHEBI:79333"/>
        <dbReference type="EC" id="3.1.1.96"/>
    </reaction>
</comment>
<evidence type="ECO:0000256" key="1">
    <source>
        <dbReference type="ARBA" id="ARBA00009673"/>
    </source>
</evidence>
<dbReference type="Gene3D" id="3.50.80.10">
    <property type="entry name" value="D-tyrosyl-tRNA(Tyr) deacylase"/>
    <property type="match status" value="1"/>
</dbReference>
<proteinExistence type="inferred from homology"/>
<evidence type="ECO:0000313" key="6">
    <source>
        <dbReference type="Proteomes" id="UP000186102"/>
    </source>
</evidence>
<dbReference type="CDD" id="cd00563">
    <property type="entry name" value="Dtyr_deacylase"/>
    <property type="match status" value="1"/>
</dbReference>
<dbReference type="STRING" id="1888891.DSOL_1881"/>
<evidence type="ECO:0000256" key="2">
    <source>
        <dbReference type="ARBA" id="ARBA00022555"/>
    </source>
</evidence>
<comment type="subcellular location">
    <subcellularLocation>
        <location evidence="4">Cytoplasm</location>
    </subcellularLocation>
</comment>
<comment type="domain">
    <text evidence="4">A Gly-cisPro motif from one monomer fits into the active site of the other monomer to allow specific chiral rejection of L-amino acids.</text>
</comment>
<dbReference type="PANTHER" id="PTHR10472">
    <property type="entry name" value="D-TYROSYL-TRNA TYR DEACYLASE"/>
    <property type="match status" value="1"/>
</dbReference>
<feature type="short sequence motif" description="Gly-cisPro motif, important for rejection of L-amino acids" evidence="4">
    <location>
        <begin position="137"/>
        <end position="138"/>
    </location>
</feature>
<keyword evidence="4" id="KW-0694">RNA-binding</keyword>
<reference evidence="5 6" key="1">
    <citation type="submission" date="2016-09" db="EMBL/GenBank/DDBJ databases">
        <title>Complete genome of Desulfosporosinus sp. OL.</title>
        <authorList>
            <person name="Mardanov A."/>
            <person name="Beletsky A."/>
            <person name="Panova A."/>
            <person name="Karnachuk O."/>
            <person name="Ravin N."/>
        </authorList>
    </citation>
    <scope>NUCLEOTIDE SEQUENCE [LARGE SCALE GENOMIC DNA]</scope>
    <source>
        <strain evidence="5 6">OL</strain>
    </source>
</reference>
<dbReference type="GO" id="GO:0000049">
    <property type="term" value="F:tRNA binding"/>
    <property type="evidence" value="ECO:0007669"/>
    <property type="project" value="UniProtKB-UniRule"/>
</dbReference>
<dbReference type="GO" id="GO:0051500">
    <property type="term" value="F:D-tyrosyl-tRNA(Tyr) deacylase activity"/>
    <property type="evidence" value="ECO:0007669"/>
    <property type="project" value="TreeGrafter"/>
</dbReference>
<accession>A0A1Q8QY93</accession>
<gene>
    <name evidence="4" type="primary">dtd</name>
    <name evidence="5" type="ORF">DSOL_1881</name>
</gene>
<comment type="function">
    <text evidence="4">An aminoacyl-tRNA editing enzyme that deacylates mischarged D-aminoacyl-tRNAs. Also deacylates mischarged glycyl-tRNA(Ala), protecting cells against glycine mischarging by AlaRS. Acts via tRNA-based rather than protein-based catalysis; rejects L-amino acids rather than detecting D-amino acids in the active site. By recycling D-aminoacyl-tRNA to D-amino acids and free tRNA molecules, this enzyme counteracts the toxicity associated with the formation of D-aminoacyl-tRNA entities in vivo and helps enforce protein L-homochirality.</text>
</comment>
<dbReference type="EMBL" id="MLBF01000010">
    <property type="protein sequence ID" value="OLN32275.1"/>
    <property type="molecule type" value="Genomic_DNA"/>
</dbReference>
<dbReference type="Pfam" id="PF02580">
    <property type="entry name" value="Tyr_Deacylase"/>
    <property type="match status" value="1"/>
</dbReference>
<dbReference type="GO" id="GO:0043908">
    <property type="term" value="F:Ser(Gly)-tRNA(Ala) hydrolase activity"/>
    <property type="evidence" value="ECO:0007669"/>
    <property type="project" value="UniProtKB-UniRule"/>
</dbReference>
<evidence type="ECO:0000313" key="5">
    <source>
        <dbReference type="EMBL" id="OLN32275.1"/>
    </source>
</evidence>
<evidence type="ECO:0000256" key="3">
    <source>
        <dbReference type="ARBA" id="ARBA00022801"/>
    </source>
</evidence>
<dbReference type="NCBIfam" id="TIGR00256">
    <property type="entry name" value="D-aminoacyl-tRNA deacylase"/>
    <property type="match status" value="1"/>
</dbReference>
<organism evidence="5 6">
    <name type="scientific">Desulfosporosinus metallidurans</name>
    <dbReference type="NCBI Taxonomy" id="1888891"/>
    <lineage>
        <taxon>Bacteria</taxon>
        <taxon>Bacillati</taxon>
        <taxon>Bacillota</taxon>
        <taxon>Clostridia</taxon>
        <taxon>Eubacteriales</taxon>
        <taxon>Desulfitobacteriaceae</taxon>
        <taxon>Desulfosporosinus</taxon>
    </lineage>
</organism>
<dbReference type="EC" id="3.1.1.-" evidence="4"/>
<dbReference type="GO" id="GO:0019478">
    <property type="term" value="P:D-amino acid catabolic process"/>
    <property type="evidence" value="ECO:0007669"/>
    <property type="project" value="UniProtKB-UniRule"/>
</dbReference>
<sequence>MRSVIQRVKRASVTVDGKTVGKIAMGLLILLAVGPEDGQGDLTWMVDKLVGLRIFEDEEGKMNRSVQDVGGEILMVSQFTLYGDCRKGKRPSFSAAAPPEKAKLLFEQIVEETRRRGLKVETGVFQTEMEVALINHGPVTILLDSEKKF</sequence>
<dbReference type="EC" id="3.1.1.96" evidence="4"/>
<dbReference type="Proteomes" id="UP000186102">
    <property type="component" value="Unassembled WGS sequence"/>
</dbReference>
<keyword evidence="3 4" id="KW-0378">Hydrolase</keyword>
<dbReference type="SUPFAM" id="SSF69500">
    <property type="entry name" value="DTD-like"/>
    <property type="match status" value="1"/>
</dbReference>
<dbReference type="GO" id="GO:0005737">
    <property type="term" value="C:cytoplasm"/>
    <property type="evidence" value="ECO:0007669"/>
    <property type="project" value="UniProtKB-SubCell"/>
</dbReference>
<protein>
    <recommendedName>
        <fullName evidence="4">D-aminoacyl-tRNA deacylase</fullName>
        <shortName evidence="4">DTD</shortName>
        <ecNumber evidence="4">3.1.1.96</ecNumber>
    </recommendedName>
    <alternativeName>
        <fullName evidence="4">Gly-tRNA(Ala) deacylase</fullName>
        <ecNumber evidence="4">3.1.1.-</ecNumber>
    </alternativeName>
</protein>
<comment type="caution">
    <text evidence="5">The sequence shown here is derived from an EMBL/GenBank/DDBJ whole genome shotgun (WGS) entry which is preliminary data.</text>
</comment>
<dbReference type="FunFam" id="3.50.80.10:FF:000001">
    <property type="entry name" value="D-aminoacyl-tRNA deacylase"/>
    <property type="match status" value="1"/>
</dbReference>
<keyword evidence="6" id="KW-1185">Reference proteome</keyword>
<comment type="similarity">
    <text evidence="1 4">Belongs to the DTD family.</text>
</comment>
<evidence type="ECO:0000256" key="4">
    <source>
        <dbReference type="HAMAP-Rule" id="MF_00518"/>
    </source>
</evidence>
<keyword evidence="4" id="KW-0963">Cytoplasm</keyword>
<dbReference type="AlphaFoldDB" id="A0A1Q8QY93"/>
<dbReference type="InterPro" id="IPR003732">
    <property type="entry name" value="Daa-tRNA_deacyls_DTD"/>
</dbReference>
<dbReference type="GO" id="GO:0106026">
    <property type="term" value="F:Gly-tRNA(Ala) deacylase activity"/>
    <property type="evidence" value="ECO:0007669"/>
    <property type="project" value="UniProtKB-UniRule"/>
</dbReference>
<comment type="subunit">
    <text evidence="4">Homodimer.</text>
</comment>
<keyword evidence="2 4" id="KW-0820">tRNA-binding</keyword>
<dbReference type="InterPro" id="IPR023509">
    <property type="entry name" value="DTD-like_sf"/>
</dbReference>
<dbReference type="OrthoDB" id="9801395at2"/>
<name>A0A1Q8QY93_9FIRM</name>